<dbReference type="EMBL" id="JBCEZU010000111">
    <property type="protein sequence ID" value="KAK9529490.1"/>
    <property type="molecule type" value="Genomic_DNA"/>
</dbReference>
<dbReference type="InterPro" id="IPR026134">
    <property type="entry name" value="MDFI/MDFIC"/>
</dbReference>
<dbReference type="GO" id="GO:0010468">
    <property type="term" value="P:regulation of gene expression"/>
    <property type="evidence" value="ECO:0007669"/>
    <property type="project" value="UniProtKB-ARBA"/>
</dbReference>
<protein>
    <recommendedName>
        <fullName evidence="5">MyoD family inhibitor domain-containing protein</fullName>
    </recommendedName>
</protein>
<dbReference type="Proteomes" id="UP001488805">
    <property type="component" value="Unassembled WGS sequence"/>
</dbReference>
<sequence length="237" mass="25596">MNEKMGDGSDGKPKFNDSMTASKLPVTPENSSADPTGSLTQVTMFSEQISTEDTESSLTDTSVNVFPKVIETSVHKNPKGGVTRASICSPSSVAQDQPKPLCALLPSSMEACTVYGLSQSFASIRSQESHKVTTVHTEPDGDDLCAAILMACLFCHPLDCLLAMMRSCNECVWSLCSFLCGCEPSTLRPLLDATHHCDLCDCLGVRRLLCDCSTCDICLQASECLDLCMEISQMLYH</sequence>
<comment type="similarity">
    <text evidence="1">Belongs to the MDFI family.</text>
</comment>
<comment type="caution">
    <text evidence="3">The sequence shown here is derived from an EMBL/GenBank/DDBJ whole genome shotgun (WGS) entry which is preliminary data.</text>
</comment>
<dbReference type="AlphaFoldDB" id="A0AAW1F3V7"/>
<name>A0AAW1F3V7_ZOAVI</name>
<keyword evidence="4" id="KW-1185">Reference proteome</keyword>
<feature type="compositionally biased region" description="Basic and acidic residues" evidence="2">
    <location>
        <begin position="1"/>
        <end position="15"/>
    </location>
</feature>
<evidence type="ECO:0000313" key="3">
    <source>
        <dbReference type="EMBL" id="KAK9529490.1"/>
    </source>
</evidence>
<reference evidence="3 4" key="1">
    <citation type="journal article" date="2024" name="Genome Biol. Evol.">
        <title>Chromosome-level genome assembly of the viviparous eelpout Zoarces viviparus.</title>
        <authorList>
            <person name="Fuhrmann N."/>
            <person name="Brasseur M.V."/>
            <person name="Bakowski C.E."/>
            <person name="Podsiadlowski L."/>
            <person name="Prost S."/>
            <person name="Krehenwinkel H."/>
            <person name="Mayer C."/>
        </authorList>
    </citation>
    <scope>NUCLEOTIDE SEQUENCE [LARGE SCALE GENOMIC DNA]</scope>
    <source>
        <strain evidence="3">NO-MEL_2022_Ind0_liver</strain>
    </source>
</reference>
<organism evidence="3 4">
    <name type="scientific">Zoarces viviparus</name>
    <name type="common">Viviparous eelpout</name>
    <name type="synonym">Blennius viviparus</name>
    <dbReference type="NCBI Taxonomy" id="48416"/>
    <lineage>
        <taxon>Eukaryota</taxon>
        <taxon>Metazoa</taxon>
        <taxon>Chordata</taxon>
        <taxon>Craniata</taxon>
        <taxon>Vertebrata</taxon>
        <taxon>Euteleostomi</taxon>
        <taxon>Actinopterygii</taxon>
        <taxon>Neopterygii</taxon>
        <taxon>Teleostei</taxon>
        <taxon>Neoteleostei</taxon>
        <taxon>Acanthomorphata</taxon>
        <taxon>Eupercaria</taxon>
        <taxon>Perciformes</taxon>
        <taxon>Cottioidei</taxon>
        <taxon>Zoarcales</taxon>
        <taxon>Zoarcidae</taxon>
        <taxon>Zoarcinae</taxon>
        <taxon>Zoarces</taxon>
    </lineage>
</organism>
<evidence type="ECO:0008006" key="5">
    <source>
        <dbReference type="Google" id="ProtNLM"/>
    </source>
</evidence>
<dbReference type="Pfam" id="PF15316">
    <property type="entry name" value="MDFI"/>
    <property type="match status" value="1"/>
</dbReference>
<feature type="compositionally biased region" description="Polar residues" evidence="2">
    <location>
        <begin position="28"/>
        <end position="38"/>
    </location>
</feature>
<gene>
    <name evidence="3" type="ORF">VZT92_013579</name>
</gene>
<evidence type="ECO:0000256" key="2">
    <source>
        <dbReference type="SAM" id="MobiDB-lite"/>
    </source>
</evidence>
<accession>A0AAW1F3V7</accession>
<feature type="region of interest" description="Disordered" evidence="2">
    <location>
        <begin position="1"/>
        <end position="38"/>
    </location>
</feature>
<proteinExistence type="inferred from homology"/>
<evidence type="ECO:0000313" key="4">
    <source>
        <dbReference type="Proteomes" id="UP001488805"/>
    </source>
</evidence>
<evidence type="ECO:0000256" key="1">
    <source>
        <dbReference type="ARBA" id="ARBA00025778"/>
    </source>
</evidence>